<organism evidence="3 4">
    <name type="scientific">Actinopolyspora mortivallis</name>
    <dbReference type="NCBI Taxonomy" id="33906"/>
    <lineage>
        <taxon>Bacteria</taxon>
        <taxon>Bacillati</taxon>
        <taxon>Actinomycetota</taxon>
        <taxon>Actinomycetes</taxon>
        <taxon>Actinopolysporales</taxon>
        <taxon>Actinopolysporaceae</taxon>
        <taxon>Actinopolyspora</taxon>
    </lineage>
</organism>
<dbReference type="SUPFAM" id="SSF51556">
    <property type="entry name" value="Metallo-dependent hydrolases"/>
    <property type="match status" value="1"/>
</dbReference>
<dbReference type="InterPro" id="IPR033932">
    <property type="entry name" value="YtcJ-like"/>
</dbReference>
<dbReference type="CDD" id="cd01300">
    <property type="entry name" value="YtcJ_like"/>
    <property type="match status" value="1"/>
</dbReference>
<feature type="domain" description="Amidohydrolase 3" evidence="2">
    <location>
        <begin position="50"/>
        <end position="537"/>
    </location>
</feature>
<dbReference type="FunCoup" id="A0A2T0GUQ3">
    <property type="interactions" value="24"/>
</dbReference>
<protein>
    <submittedName>
        <fullName evidence="3">Amidohydrolase</fullName>
    </submittedName>
</protein>
<dbReference type="AlphaFoldDB" id="A0A2T0GUQ3"/>
<gene>
    <name evidence="3" type="ORF">CEP50_13395</name>
</gene>
<comment type="caution">
    <text evidence="3">The sequence shown here is derived from an EMBL/GenBank/DDBJ whole genome shotgun (WGS) entry which is preliminary data.</text>
</comment>
<dbReference type="InterPro" id="IPR011059">
    <property type="entry name" value="Metal-dep_hydrolase_composite"/>
</dbReference>
<keyword evidence="4" id="KW-1185">Reference proteome</keyword>
<proteinExistence type="predicted"/>
<evidence type="ECO:0000313" key="3">
    <source>
        <dbReference type="EMBL" id="PRW62830.1"/>
    </source>
</evidence>
<accession>A0A2T0GUQ3</accession>
<dbReference type="Gene3D" id="3.20.20.140">
    <property type="entry name" value="Metal-dependent hydrolases"/>
    <property type="match status" value="1"/>
</dbReference>
<keyword evidence="3" id="KW-0378">Hydrolase</keyword>
<dbReference type="STRING" id="1050202.GCA_000384035_01911"/>
<evidence type="ECO:0000313" key="4">
    <source>
        <dbReference type="Proteomes" id="UP000239352"/>
    </source>
</evidence>
<dbReference type="SUPFAM" id="SSF51338">
    <property type="entry name" value="Composite domain of metallo-dependent hydrolases"/>
    <property type="match status" value="1"/>
</dbReference>
<dbReference type="PANTHER" id="PTHR22642">
    <property type="entry name" value="IMIDAZOLONEPROPIONASE"/>
    <property type="match status" value="1"/>
</dbReference>
<feature type="region of interest" description="Disordered" evidence="1">
    <location>
        <begin position="159"/>
        <end position="181"/>
    </location>
</feature>
<dbReference type="PANTHER" id="PTHR22642:SF2">
    <property type="entry name" value="PROTEIN LONG AFTER FAR-RED 3"/>
    <property type="match status" value="1"/>
</dbReference>
<dbReference type="Gene3D" id="3.10.310.70">
    <property type="match status" value="1"/>
</dbReference>
<dbReference type="InParanoid" id="A0A2T0GUQ3"/>
<evidence type="ECO:0000256" key="1">
    <source>
        <dbReference type="SAM" id="MobiDB-lite"/>
    </source>
</evidence>
<dbReference type="RefSeq" id="WP_106114291.1">
    <property type="nucleotide sequence ID" value="NZ_PVSR01000024.1"/>
</dbReference>
<dbReference type="Gene3D" id="2.30.40.10">
    <property type="entry name" value="Urease, subunit C, domain 1"/>
    <property type="match status" value="1"/>
</dbReference>
<dbReference type="GO" id="GO:0016810">
    <property type="term" value="F:hydrolase activity, acting on carbon-nitrogen (but not peptide) bonds"/>
    <property type="evidence" value="ECO:0007669"/>
    <property type="project" value="InterPro"/>
</dbReference>
<feature type="compositionally biased region" description="Basic and acidic residues" evidence="1">
    <location>
        <begin position="159"/>
        <end position="177"/>
    </location>
</feature>
<dbReference type="InterPro" id="IPR013108">
    <property type="entry name" value="Amidohydro_3"/>
</dbReference>
<reference evidence="3 4" key="1">
    <citation type="submission" date="2018-03" db="EMBL/GenBank/DDBJ databases">
        <title>Actinopolyspora mortivallis from Sahara, screening for active biomolecules.</title>
        <authorList>
            <person name="Selama O."/>
            <person name="Wellington E.M.H."/>
            <person name="Hacene H."/>
        </authorList>
    </citation>
    <scope>NUCLEOTIDE SEQUENCE [LARGE SCALE GENOMIC DNA]</scope>
    <source>
        <strain evidence="3 4">M5A</strain>
    </source>
</reference>
<dbReference type="Proteomes" id="UP000239352">
    <property type="component" value="Unassembled WGS sequence"/>
</dbReference>
<evidence type="ECO:0000259" key="2">
    <source>
        <dbReference type="Pfam" id="PF07969"/>
    </source>
</evidence>
<dbReference type="EMBL" id="PVSR01000024">
    <property type="protein sequence ID" value="PRW62830.1"/>
    <property type="molecule type" value="Genomic_DNA"/>
</dbReference>
<dbReference type="Pfam" id="PF07969">
    <property type="entry name" value="Amidohydro_3"/>
    <property type="match status" value="1"/>
</dbReference>
<name>A0A2T0GUQ3_ACTMO</name>
<sequence length="541" mass="58420">MPAADTVFLGGPVATMDPAGSFTDAVAVREGRIVALGHAETTALVSGRTEVVELRGRLLLPGLQDAHVHPLYGGLQRIRCDLTDSASEAECLHRVAEYAAANPRVEWILGGGWEMGLFAGGCPSSTALDEVTGDRPALLINEDQHGAWVNSAALRRAGVHRDTPDPPGGRVERDHHGRPTGTLHETAVDLVSRHVPPTPDSEYLRALSEGQRHLHERGVTAWHDAILGSYLGYPDPLDYYRQLDGRHLLTGRVTGSLWWNRTRGLEQVPELTHRSRTAVGNRFGTRSVKIMLDGVCENFTAAMLRPYLHGHGHGIAYVPQPDLDEAVRVLDAAGFGVHFHAVGDLAVRQALDAVEAARNANGPSANRHQIAHLQVVDPADLPRFAELGVVANIQAEWAHNDTAMLELTAPYLGRERYDQQYPFRTLLDSGALLAAGSDWPVSEAAPMRAVHTAVNRTEPGDDRCPLLPEQSLELADALAATTIGSARAHYLEGHTGSVERGKCADLTLLDRNPFEVPPNEIGETGVDLTMVGGQVVHSSGR</sequence>
<dbReference type="InterPro" id="IPR032466">
    <property type="entry name" value="Metal_Hydrolase"/>
</dbReference>